<evidence type="ECO:0000313" key="3">
    <source>
        <dbReference type="Proteomes" id="UP001500630"/>
    </source>
</evidence>
<protein>
    <submittedName>
        <fullName evidence="2">Uncharacterized protein</fullName>
    </submittedName>
</protein>
<comment type="caution">
    <text evidence="2">The sequence shown here is derived from an EMBL/GenBank/DDBJ whole genome shotgun (WGS) entry which is preliminary data.</text>
</comment>
<dbReference type="EMBL" id="BAABDQ010000036">
    <property type="protein sequence ID" value="GAA3601373.1"/>
    <property type="molecule type" value="Genomic_DNA"/>
</dbReference>
<keyword evidence="1" id="KW-0732">Signal</keyword>
<dbReference type="RefSeq" id="WP_345573266.1">
    <property type="nucleotide sequence ID" value="NZ_BAABDQ010000036.1"/>
</dbReference>
<reference evidence="3" key="1">
    <citation type="journal article" date="2019" name="Int. J. Syst. Evol. Microbiol.">
        <title>The Global Catalogue of Microorganisms (GCM) 10K type strain sequencing project: providing services to taxonomists for standard genome sequencing and annotation.</title>
        <authorList>
            <consortium name="The Broad Institute Genomics Platform"/>
            <consortium name="The Broad Institute Genome Sequencing Center for Infectious Disease"/>
            <person name="Wu L."/>
            <person name="Ma J."/>
        </authorList>
    </citation>
    <scope>NUCLEOTIDE SEQUENCE [LARGE SCALE GENOMIC DNA]</scope>
    <source>
        <strain evidence="3">JCM 17326</strain>
    </source>
</reference>
<evidence type="ECO:0000256" key="1">
    <source>
        <dbReference type="SAM" id="SignalP"/>
    </source>
</evidence>
<keyword evidence="3" id="KW-1185">Reference proteome</keyword>
<name>A0ABP6Z833_9ACTN</name>
<gene>
    <name evidence="2" type="ORF">GCM10022419_102000</name>
</gene>
<evidence type="ECO:0000313" key="2">
    <source>
        <dbReference type="EMBL" id="GAA3601373.1"/>
    </source>
</evidence>
<organism evidence="2 3">
    <name type="scientific">Nonomuraea rosea</name>
    <dbReference type="NCBI Taxonomy" id="638574"/>
    <lineage>
        <taxon>Bacteria</taxon>
        <taxon>Bacillati</taxon>
        <taxon>Actinomycetota</taxon>
        <taxon>Actinomycetes</taxon>
        <taxon>Streptosporangiales</taxon>
        <taxon>Streptosporangiaceae</taxon>
        <taxon>Nonomuraea</taxon>
    </lineage>
</organism>
<accession>A0ABP6Z833</accession>
<feature type="signal peptide" evidence="1">
    <location>
        <begin position="1"/>
        <end position="19"/>
    </location>
</feature>
<sequence length="273" mass="26425">MYKHAIAVFTATSAVLMTAAGPGAAEVAPSPAEAAASPAACSNHDVISINVSPPPPLTGTVTATDVRAFVESLVGATPPGQLATPQPSASVLPGTSVLPDVSALPGLAPSGLPDSVPSVTPGLPSFITPTPTPSSAAAAALSPAETLVNEIMSRAIACVNGTPMPASAAPYAPLIDTAGLTRLFEQLLGTPAACGTPSPAATPAPTPTPTSLLAALGVDRVLGALTTGTVACQDPAADPAAVPAPGPADTAPSSRSFLDTLGVTNLLKGIIGS</sequence>
<dbReference type="Proteomes" id="UP001500630">
    <property type="component" value="Unassembled WGS sequence"/>
</dbReference>
<feature type="chain" id="PRO_5045081185" evidence="1">
    <location>
        <begin position="20"/>
        <end position="273"/>
    </location>
</feature>
<proteinExistence type="predicted"/>